<evidence type="ECO:0000256" key="10">
    <source>
        <dbReference type="ARBA" id="ARBA00049252"/>
    </source>
</evidence>
<keyword evidence="7 15" id="KW-0378">Hydrolase</keyword>
<evidence type="ECO:0000256" key="12">
    <source>
        <dbReference type="PIRSR" id="PIRSR606262-1"/>
    </source>
</evidence>
<comment type="similarity">
    <text evidence="3 15">Belongs to the cytidine and deoxycytidylate deaminase family.</text>
</comment>
<evidence type="ECO:0000256" key="9">
    <source>
        <dbReference type="ARBA" id="ARBA00032005"/>
    </source>
</evidence>
<dbReference type="PANTHER" id="PTHR11644:SF2">
    <property type="entry name" value="CYTIDINE DEAMINASE"/>
    <property type="match status" value="1"/>
</dbReference>
<dbReference type="InterPro" id="IPR002125">
    <property type="entry name" value="CMP_dCMP_dom"/>
</dbReference>
<dbReference type="Proteomes" id="UP000004893">
    <property type="component" value="Unassembled WGS sequence"/>
</dbReference>
<dbReference type="InterPro" id="IPR050202">
    <property type="entry name" value="Cyt/Deoxycyt_deaminase"/>
</dbReference>
<evidence type="ECO:0000313" key="18">
    <source>
        <dbReference type="Proteomes" id="UP000004893"/>
    </source>
</evidence>
<dbReference type="GO" id="GO:0005829">
    <property type="term" value="C:cytosol"/>
    <property type="evidence" value="ECO:0007669"/>
    <property type="project" value="TreeGrafter"/>
</dbReference>
<dbReference type="InterPro" id="IPR016193">
    <property type="entry name" value="Cytidine_deaminase-like"/>
</dbReference>
<dbReference type="NCBIfam" id="NF004064">
    <property type="entry name" value="PRK05578.1"/>
    <property type="match status" value="1"/>
</dbReference>
<evidence type="ECO:0000256" key="7">
    <source>
        <dbReference type="ARBA" id="ARBA00022801"/>
    </source>
</evidence>
<evidence type="ECO:0000256" key="11">
    <source>
        <dbReference type="ARBA" id="ARBA00049558"/>
    </source>
</evidence>
<feature type="binding site" evidence="14">
    <location>
        <position position="61"/>
    </location>
    <ligand>
        <name>Zn(2+)</name>
        <dbReference type="ChEBI" id="CHEBI:29105"/>
        <note>catalytic</note>
    </ligand>
</feature>
<sequence length="145" mass="16023">MLELKKEKLPVREMIQKAMETLECSYAPYSNFKVAASLLTEDGVIYTGCNIENAAYSPGNCAERTAFFKAVSEGVREFAAICIVNEDEKGGHGICPPCGMCRQVMMEFCRPEEFYIILAADEAQYEIHTLAELFPMGFGPGSLKG</sequence>
<evidence type="ECO:0000256" key="6">
    <source>
        <dbReference type="ARBA" id="ARBA00022723"/>
    </source>
</evidence>
<feature type="active site" description="Proton donor" evidence="12">
    <location>
        <position position="63"/>
    </location>
</feature>
<dbReference type="GO" id="GO:0072527">
    <property type="term" value="P:pyrimidine-containing compound metabolic process"/>
    <property type="evidence" value="ECO:0007669"/>
    <property type="project" value="UniProtKB-ARBA"/>
</dbReference>
<reference evidence="17" key="2">
    <citation type="submission" date="2013-06" db="EMBL/GenBank/DDBJ databases">
        <title>Draft genome sequence of Clostridium hylemonae (DSM 15053).</title>
        <authorList>
            <person name="Sudarsanam P."/>
            <person name="Ley R."/>
            <person name="Guruge J."/>
            <person name="Turnbaugh P.J."/>
            <person name="Mahowald M."/>
            <person name="Liep D."/>
            <person name="Gordon J."/>
        </authorList>
    </citation>
    <scope>NUCLEOTIDE SEQUENCE</scope>
    <source>
        <strain evidence="17">DSM 15053</strain>
    </source>
</reference>
<dbReference type="GO" id="GO:0008270">
    <property type="term" value="F:zinc ion binding"/>
    <property type="evidence" value="ECO:0007669"/>
    <property type="project" value="UniProtKB-UniRule"/>
</dbReference>
<dbReference type="CDD" id="cd01283">
    <property type="entry name" value="cytidine_deaminase"/>
    <property type="match status" value="1"/>
</dbReference>
<evidence type="ECO:0000256" key="4">
    <source>
        <dbReference type="ARBA" id="ARBA00012783"/>
    </source>
</evidence>
<feature type="binding site" evidence="14">
    <location>
        <position position="101"/>
    </location>
    <ligand>
        <name>Zn(2+)</name>
        <dbReference type="ChEBI" id="CHEBI:29105"/>
        <note>catalytic</note>
    </ligand>
</feature>
<comment type="catalytic activity">
    <reaction evidence="10 15">
        <text>2'-deoxycytidine + H2O + H(+) = 2'-deoxyuridine + NH4(+)</text>
        <dbReference type="Rhea" id="RHEA:13433"/>
        <dbReference type="ChEBI" id="CHEBI:15377"/>
        <dbReference type="ChEBI" id="CHEBI:15378"/>
        <dbReference type="ChEBI" id="CHEBI:15698"/>
        <dbReference type="ChEBI" id="CHEBI:16450"/>
        <dbReference type="ChEBI" id="CHEBI:28938"/>
        <dbReference type="EC" id="3.5.4.5"/>
    </reaction>
</comment>
<evidence type="ECO:0000259" key="16">
    <source>
        <dbReference type="PROSITE" id="PS51747"/>
    </source>
</evidence>
<dbReference type="FunFam" id="3.40.140.10:FF:000008">
    <property type="entry name" value="Cytidine deaminase"/>
    <property type="match status" value="1"/>
</dbReference>
<evidence type="ECO:0000256" key="3">
    <source>
        <dbReference type="ARBA" id="ARBA00006576"/>
    </source>
</evidence>
<evidence type="ECO:0000256" key="8">
    <source>
        <dbReference type="ARBA" id="ARBA00022833"/>
    </source>
</evidence>
<dbReference type="NCBIfam" id="TIGR01354">
    <property type="entry name" value="cyt_deam_tetra"/>
    <property type="match status" value="1"/>
</dbReference>
<gene>
    <name evidence="17" type="primary">cdd</name>
    <name evidence="17" type="ORF">CLOHYLEM_06579</name>
</gene>
<dbReference type="HOGENOM" id="CLU_097262_1_1_9"/>
<dbReference type="SUPFAM" id="SSF53927">
    <property type="entry name" value="Cytidine deaminase-like"/>
    <property type="match status" value="1"/>
</dbReference>
<feature type="binding site" evidence="14">
    <location>
        <position position="98"/>
    </location>
    <ligand>
        <name>Zn(2+)</name>
        <dbReference type="ChEBI" id="CHEBI:29105"/>
        <note>catalytic</note>
    </ligand>
</feature>
<dbReference type="InterPro" id="IPR006262">
    <property type="entry name" value="Cyt_deam_tetra"/>
</dbReference>
<comment type="catalytic activity">
    <reaction evidence="11 15">
        <text>cytidine + H2O + H(+) = uridine + NH4(+)</text>
        <dbReference type="Rhea" id="RHEA:16069"/>
        <dbReference type="ChEBI" id="CHEBI:15377"/>
        <dbReference type="ChEBI" id="CHEBI:15378"/>
        <dbReference type="ChEBI" id="CHEBI:16704"/>
        <dbReference type="ChEBI" id="CHEBI:17562"/>
        <dbReference type="ChEBI" id="CHEBI:28938"/>
        <dbReference type="EC" id="3.5.4.5"/>
    </reaction>
</comment>
<dbReference type="PANTHER" id="PTHR11644">
    <property type="entry name" value="CYTIDINE DEAMINASE"/>
    <property type="match status" value="1"/>
</dbReference>
<evidence type="ECO:0000313" key="17">
    <source>
        <dbReference type="EMBL" id="EEG73294.1"/>
    </source>
</evidence>
<dbReference type="GO" id="GO:0055086">
    <property type="term" value="P:nucleobase-containing small molecule metabolic process"/>
    <property type="evidence" value="ECO:0007669"/>
    <property type="project" value="UniProtKB-ARBA"/>
</dbReference>
<evidence type="ECO:0000256" key="14">
    <source>
        <dbReference type="PIRSR" id="PIRSR606262-3"/>
    </source>
</evidence>
<dbReference type="EC" id="3.5.4.5" evidence="4 15"/>
<keyword evidence="6 14" id="KW-0479">Metal-binding</keyword>
<comment type="cofactor">
    <cofactor evidence="1 14 15">
        <name>Zn(2+)</name>
        <dbReference type="ChEBI" id="CHEBI:29105"/>
    </cofactor>
</comment>
<evidence type="ECO:0000256" key="2">
    <source>
        <dbReference type="ARBA" id="ARBA00003949"/>
    </source>
</evidence>
<proteinExistence type="inferred from homology"/>
<accession>C0C3B8</accession>
<evidence type="ECO:0000256" key="1">
    <source>
        <dbReference type="ARBA" id="ARBA00001947"/>
    </source>
</evidence>
<protein>
    <recommendedName>
        <fullName evidence="5 15">Cytidine deaminase</fullName>
        <ecNumber evidence="4 15">3.5.4.5</ecNumber>
    </recommendedName>
    <alternativeName>
        <fullName evidence="9 15">Cytidine aminohydrolase</fullName>
    </alternativeName>
</protein>
<name>C0C3B8_9FIRM</name>
<dbReference type="AlphaFoldDB" id="C0C3B8"/>
<evidence type="ECO:0000256" key="5">
    <source>
        <dbReference type="ARBA" id="ARBA00018266"/>
    </source>
</evidence>
<evidence type="ECO:0000256" key="13">
    <source>
        <dbReference type="PIRSR" id="PIRSR606262-2"/>
    </source>
</evidence>
<evidence type="ECO:0000256" key="15">
    <source>
        <dbReference type="RuleBase" id="RU364006"/>
    </source>
</evidence>
<dbReference type="EMBL" id="ABYI02000028">
    <property type="protein sequence ID" value="EEG73294.1"/>
    <property type="molecule type" value="Genomic_DNA"/>
</dbReference>
<keyword evidence="8 14" id="KW-0862">Zinc</keyword>
<dbReference type="PROSITE" id="PS51747">
    <property type="entry name" value="CYT_DCMP_DEAMINASES_2"/>
    <property type="match status" value="1"/>
</dbReference>
<dbReference type="Gene3D" id="3.40.140.10">
    <property type="entry name" value="Cytidine Deaminase, domain 2"/>
    <property type="match status" value="1"/>
</dbReference>
<reference evidence="17" key="1">
    <citation type="submission" date="2009-02" db="EMBL/GenBank/DDBJ databases">
        <authorList>
            <person name="Fulton L."/>
            <person name="Clifton S."/>
            <person name="Fulton B."/>
            <person name="Xu J."/>
            <person name="Minx P."/>
            <person name="Pepin K.H."/>
            <person name="Johnson M."/>
            <person name="Bhonagiri V."/>
            <person name="Nash W.E."/>
            <person name="Mardis E.R."/>
            <person name="Wilson R.K."/>
        </authorList>
    </citation>
    <scope>NUCLEOTIDE SEQUENCE [LARGE SCALE GENOMIC DNA]</scope>
    <source>
        <strain evidence="17">DSM 15053</strain>
    </source>
</reference>
<comment type="function">
    <text evidence="2 15">This enzyme scavenges exogenous and endogenous cytidine and 2'-deoxycytidine for UMP synthesis.</text>
</comment>
<feature type="domain" description="CMP/dCMP-type deaminase" evidence="16">
    <location>
        <begin position="9"/>
        <end position="141"/>
    </location>
</feature>
<dbReference type="eggNOG" id="COG0295">
    <property type="taxonomic scope" value="Bacteria"/>
</dbReference>
<keyword evidence="18" id="KW-1185">Reference proteome</keyword>
<dbReference type="GO" id="GO:0004126">
    <property type="term" value="F:cytidine deaminase activity"/>
    <property type="evidence" value="ECO:0007669"/>
    <property type="project" value="UniProtKB-UniRule"/>
</dbReference>
<feature type="binding site" evidence="13">
    <location>
        <begin position="50"/>
        <end position="56"/>
    </location>
    <ligand>
        <name>substrate</name>
    </ligand>
</feature>
<organism evidence="17 18">
    <name type="scientific">[Clostridium] hylemonae DSM 15053</name>
    <dbReference type="NCBI Taxonomy" id="553973"/>
    <lineage>
        <taxon>Bacteria</taxon>
        <taxon>Bacillati</taxon>
        <taxon>Bacillota</taxon>
        <taxon>Clostridia</taxon>
        <taxon>Lachnospirales</taxon>
        <taxon>Lachnospiraceae</taxon>
    </lineage>
</organism>
<dbReference type="Pfam" id="PF00383">
    <property type="entry name" value="dCMP_cyt_deam_1"/>
    <property type="match status" value="1"/>
</dbReference>
<comment type="caution">
    <text evidence="17">The sequence shown here is derived from an EMBL/GenBank/DDBJ whole genome shotgun (WGS) entry which is preliminary data.</text>
</comment>
<dbReference type="STRING" id="553973.CLOHYLEM_06579"/>